<proteinExistence type="predicted"/>
<dbReference type="EMBL" id="JAUSVO010000003">
    <property type="protein sequence ID" value="MDQ0437980.1"/>
    <property type="molecule type" value="Genomic_DNA"/>
</dbReference>
<sequence>MADDTFTLPDASFAEVAVDLFLIARDLAGIVSQLEVFAARWPSTAATITLTDTKASAERAGQMYRFVKAMIPHEAAIRSAVQALQPVAAPREERAA</sequence>
<reference evidence="1 2" key="1">
    <citation type="submission" date="2023-07" db="EMBL/GenBank/DDBJ databases">
        <title>Genomic Encyclopedia of Type Strains, Phase IV (KMG-IV): sequencing the most valuable type-strain genomes for metagenomic binning, comparative biology and taxonomic classification.</title>
        <authorList>
            <person name="Goeker M."/>
        </authorList>
    </citation>
    <scope>NUCLEOTIDE SEQUENCE [LARGE SCALE GENOMIC DNA]</scope>
    <source>
        <strain evidence="1 2">B6-8</strain>
    </source>
</reference>
<gene>
    <name evidence="1" type="ORF">QO014_002372</name>
</gene>
<evidence type="ECO:0000313" key="1">
    <source>
        <dbReference type="EMBL" id="MDQ0437980.1"/>
    </source>
</evidence>
<keyword evidence="2" id="KW-1185">Reference proteome</keyword>
<accession>A0ABU0H883</accession>
<dbReference type="RefSeq" id="WP_266348904.1">
    <property type="nucleotide sequence ID" value="NZ_JAPKNG010000003.1"/>
</dbReference>
<protein>
    <submittedName>
        <fullName evidence="1">Uncharacterized protein</fullName>
    </submittedName>
</protein>
<name>A0ABU0H883_9HYPH</name>
<comment type="caution">
    <text evidence="1">The sequence shown here is derived from an EMBL/GenBank/DDBJ whole genome shotgun (WGS) entry which is preliminary data.</text>
</comment>
<dbReference type="Proteomes" id="UP001241603">
    <property type="component" value="Unassembled WGS sequence"/>
</dbReference>
<organism evidence="1 2">
    <name type="scientific">Kaistia dalseonensis</name>
    <dbReference type="NCBI Taxonomy" id="410840"/>
    <lineage>
        <taxon>Bacteria</taxon>
        <taxon>Pseudomonadati</taxon>
        <taxon>Pseudomonadota</taxon>
        <taxon>Alphaproteobacteria</taxon>
        <taxon>Hyphomicrobiales</taxon>
        <taxon>Kaistiaceae</taxon>
        <taxon>Kaistia</taxon>
    </lineage>
</organism>
<evidence type="ECO:0000313" key="2">
    <source>
        <dbReference type="Proteomes" id="UP001241603"/>
    </source>
</evidence>